<dbReference type="EMBL" id="JABEYC010000270">
    <property type="protein sequence ID" value="KAF4979880.1"/>
    <property type="molecule type" value="Genomic_DNA"/>
</dbReference>
<dbReference type="Pfam" id="PF18132">
    <property type="entry name" value="Tyrosinase_C"/>
    <property type="match status" value="1"/>
</dbReference>
<reference evidence="14" key="2">
    <citation type="submission" date="2020-05" db="EMBL/GenBank/DDBJ databases">
        <authorList>
            <person name="Kim H.-S."/>
            <person name="Proctor R.H."/>
            <person name="Brown D.W."/>
        </authorList>
    </citation>
    <scope>NUCLEOTIDE SEQUENCE</scope>
    <source>
        <strain evidence="14">NRRL 22465</strain>
    </source>
</reference>
<comment type="caution">
    <text evidence="14">The sequence shown here is derived from an EMBL/GenBank/DDBJ whole genome shotgun (WGS) entry which is preliminary data.</text>
</comment>
<dbReference type="GO" id="GO:0046872">
    <property type="term" value="F:metal ion binding"/>
    <property type="evidence" value="ECO:0007669"/>
    <property type="project" value="UniProtKB-KW"/>
</dbReference>
<comment type="cofactor">
    <cofactor evidence="1">
        <name>Cu(2+)</name>
        <dbReference type="ChEBI" id="CHEBI:29036"/>
    </cofactor>
</comment>
<evidence type="ECO:0000256" key="5">
    <source>
        <dbReference type="ARBA" id="ARBA00023002"/>
    </source>
</evidence>
<keyword evidence="11" id="KW-0732">Signal</keyword>
<proteinExistence type="inferred from homology"/>
<comment type="catalytic activity">
    <reaction evidence="10">
        <text>L-tyrosine + O2 = L-dopaquinone + H2O</text>
        <dbReference type="Rhea" id="RHEA:18117"/>
        <dbReference type="ChEBI" id="CHEBI:15377"/>
        <dbReference type="ChEBI" id="CHEBI:15379"/>
        <dbReference type="ChEBI" id="CHEBI:57924"/>
        <dbReference type="ChEBI" id="CHEBI:58315"/>
        <dbReference type="EC" id="1.14.18.1"/>
    </reaction>
</comment>
<keyword evidence="15" id="KW-1185">Reference proteome</keyword>
<dbReference type="Proteomes" id="UP000635477">
    <property type="component" value="Unassembled WGS sequence"/>
</dbReference>
<dbReference type="InterPro" id="IPR002227">
    <property type="entry name" value="Tyrosinase_Cu-bd"/>
</dbReference>
<dbReference type="PANTHER" id="PTHR11474">
    <property type="entry name" value="TYROSINASE FAMILY MEMBER"/>
    <property type="match status" value="1"/>
</dbReference>
<sequence>MRIAILLVGLQAILVGAQAYNYGVGIGTLTRRQDSGSRIVVKPLPLLRNGTIPLRPEIREMKADQYKWDLFILSLSMFQSVSQDDPTSWYQIAGIHGVPFESWNGVEAAPGANLSGYCMHGSILFPLWHRPYLALFEQELFRMVNVIAGMFPNGTERQAYQDAAHDFRMPYWDWAMDAPEGEEHLPDVFWNATVTQNGPRGVQTIRNPLYAYQFHPKDEGAFIWSPLKNWDETKRAPDTSISDTSPPSNNDQVNAALLSKLPEIQERLFILFSSFKDFNSFGSKAWAVTQNLSTLDSIESIHDIVHTYGGLKGHMTYVPLSSFDPLFLLHHTMTDRLVAMWQTLNPDAWMTPMPASETSFTTPKGDMQDSSTPLTPFFASEDGTFWNSDMARTTGAFGYTYAATGSSSRQGEEFREELMKNITKWYGGSSLAGLQAKYLSAHRHLHEDRFIKPKGERFAGGTPNVRIDAEGPSFELVVKNGRSTAWTANVVVNIEALDGRFSIHFFLGIPSSECSSWLFAKNLIGAVPILGSHQKTGSDAMISGATQMTSSLLKMVAAGEIPNLEPNAVEPFLRETLQFRVLGSNNEEVDPRDVAGLRVVITSAEVTLAEKGLKLPKMGPAVSRIELWPRLGGI</sequence>
<dbReference type="GO" id="GO:0004503">
    <property type="term" value="F:tyrosinase activity"/>
    <property type="evidence" value="ECO:0007669"/>
    <property type="project" value="UniProtKB-EC"/>
</dbReference>
<keyword evidence="4" id="KW-0479">Metal-binding</keyword>
<keyword evidence="6" id="KW-0186">Copper</keyword>
<accession>A0A8H4UN72</accession>
<feature type="chain" id="PRO_5034260304" description="tyrosinase" evidence="11">
    <location>
        <begin position="20"/>
        <end position="634"/>
    </location>
</feature>
<evidence type="ECO:0000256" key="2">
    <source>
        <dbReference type="ARBA" id="ARBA00009928"/>
    </source>
</evidence>
<dbReference type="PROSITE" id="PS00497">
    <property type="entry name" value="TYROSINASE_1"/>
    <property type="match status" value="1"/>
</dbReference>
<dbReference type="InterPro" id="IPR050316">
    <property type="entry name" value="Tyrosinase/Hemocyanin"/>
</dbReference>
<evidence type="ECO:0000256" key="8">
    <source>
        <dbReference type="ARBA" id="ARBA00023101"/>
    </source>
</evidence>
<comment type="similarity">
    <text evidence="2">Belongs to the tyrosinase family.</text>
</comment>
<keyword evidence="5" id="KW-0560">Oxidoreductase</keyword>
<evidence type="ECO:0000313" key="15">
    <source>
        <dbReference type="Proteomes" id="UP000635477"/>
    </source>
</evidence>
<dbReference type="PROSITE" id="PS00498">
    <property type="entry name" value="TYROSINASE_2"/>
    <property type="match status" value="1"/>
</dbReference>
<organism evidence="14 15">
    <name type="scientific">Fusarium zealandicum</name>
    <dbReference type="NCBI Taxonomy" id="1053134"/>
    <lineage>
        <taxon>Eukaryota</taxon>
        <taxon>Fungi</taxon>
        <taxon>Dikarya</taxon>
        <taxon>Ascomycota</taxon>
        <taxon>Pezizomycotina</taxon>
        <taxon>Sordariomycetes</taxon>
        <taxon>Hypocreomycetidae</taxon>
        <taxon>Hypocreales</taxon>
        <taxon>Nectriaceae</taxon>
        <taxon>Fusarium</taxon>
        <taxon>Fusarium staphyleae species complex</taxon>
    </lineage>
</organism>
<dbReference type="Gene3D" id="1.10.1280.10">
    <property type="entry name" value="Di-copper center containing domain from catechol oxidase"/>
    <property type="match status" value="1"/>
</dbReference>
<evidence type="ECO:0000259" key="13">
    <source>
        <dbReference type="PROSITE" id="PS00498"/>
    </source>
</evidence>
<feature type="domain" description="Tyrosinase copper-binding" evidence="13">
    <location>
        <begin position="324"/>
        <end position="335"/>
    </location>
</feature>
<evidence type="ECO:0000313" key="14">
    <source>
        <dbReference type="EMBL" id="KAF4979880.1"/>
    </source>
</evidence>
<dbReference type="Pfam" id="PF00264">
    <property type="entry name" value="Tyrosinase"/>
    <property type="match status" value="1"/>
</dbReference>
<evidence type="ECO:0000256" key="10">
    <source>
        <dbReference type="ARBA" id="ARBA00048881"/>
    </source>
</evidence>
<dbReference type="PANTHER" id="PTHR11474:SF76">
    <property type="entry name" value="SHKT DOMAIN-CONTAINING PROTEIN"/>
    <property type="match status" value="1"/>
</dbReference>
<protein>
    <recommendedName>
        <fullName evidence="3">tyrosinase</fullName>
        <ecNumber evidence="3">1.14.18.1</ecNumber>
    </recommendedName>
</protein>
<keyword evidence="7" id="KW-0503">Monooxygenase</keyword>
<dbReference type="InterPro" id="IPR008922">
    <property type="entry name" value="Di-copper_centre_dom_sf"/>
</dbReference>
<dbReference type="PRINTS" id="PR00092">
    <property type="entry name" value="TYROSINASE"/>
</dbReference>
<evidence type="ECO:0000256" key="4">
    <source>
        <dbReference type="ARBA" id="ARBA00022723"/>
    </source>
</evidence>
<dbReference type="GO" id="GO:0042438">
    <property type="term" value="P:melanin biosynthetic process"/>
    <property type="evidence" value="ECO:0007669"/>
    <property type="project" value="UniProtKB-KW"/>
</dbReference>
<feature type="signal peptide" evidence="11">
    <location>
        <begin position="1"/>
        <end position="19"/>
    </location>
</feature>
<comment type="catalytic activity">
    <reaction evidence="9">
        <text>2 L-dopa + O2 = 2 L-dopaquinone + 2 H2O</text>
        <dbReference type="Rhea" id="RHEA:34287"/>
        <dbReference type="ChEBI" id="CHEBI:15377"/>
        <dbReference type="ChEBI" id="CHEBI:15379"/>
        <dbReference type="ChEBI" id="CHEBI:57504"/>
        <dbReference type="ChEBI" id="CHEBI:57924"/>
        <dbReference type="EC" id="1.14.18.1"/>
    </reaction>
</comment>
<dbReference type="AlphaFoldDB" id="A0A8H4UN72"/>
<evidence type="ECO:0000259" key="12">
    <source>
        <dbReference type="PROSITE" id="PS00497"/>
    </source>
</evidence>
<reference evidence="14" key="1">
    <citation type="journal article" date="2020" name="BMC Genomics">
        <title>Correction to: Identification and distribution of gene clusters required for synthesis of sphingolipid metabolism inhibitors in diverse species of the filamentous fungus Fusarium.</title>
        <authorList>
            <person name="Kim H.S."/>
            <person name="Lohmar J.M."/>
            <person name="Busman M."/>
            <person name="Brown D.W."/>
            <person name="Naumann T.A."/>
            <person name="Divon H.H."/>
            <person name="Lysoe E."/>
            <person name="Uhlig S."/>
            <person name="Proctor R.H."/>
        </authorList>
    </citation>
    <scope>NUCLEOTIDE SEQUENCE</scope>
    <source>
        <strain evidence="14">NRRL 22465</strain>
    </source>
</reference>
<evidence type="ECO:0000256" key="6">
    <source>
        <dbReference type="ARBA" id="ARBA00023008"/>
    </source>
</evidence>
<evidence type="ECO:0000256" key="11">
    <source>
        <dbReference type="SAM" id="SignalP"/>
    </source>
</evidence>
<dbReference type="InterPro" id="IPR041640">
    <property type="entry name" value="Tyrosinase_C"/>
</dbReference>
<gene>
    <name evidence="14" type="ORF">FZEAL_3991</name>
</gene>
<evidence type="ECO:0000256" key="1">
    <source>
        <dbReference type="ARBA" id="ARBA00001973"/>
    </source>
</evidence>
<dbReference type="SUPFAM" id="SSF48056">
    <property type="entry name" value="Di-copper centre-containing domain"/>
    <property type="match status" value="1"/>
</dbReference>
<name>A0A8H4UN72_9HYPO</name>
<evidence type="ECO:0000256" key="7">
    <source>
        <dbReference type="ARBA" id="ARBA00023033"/>
    </source>
</evidence>
<dbReference type="EC" id="1.14.18.1" evidence="3"/>
<feature type="domain" description="Tyrosinase copper-binding" evidence="12">
    <location>
        <begin position="120"/>
        <end position="137"/>
    </location>
</feature>
<evidence type="ECO:0000256" key="9">
    <source>
        <dbReference type="ARBA" id="ARBA00048233"/>
    </source>
</evidence>
<keyword evidence="8" id="KW-0470">Melanin biosynthesis</keyword>
<dbReference type="OrthoDB" id="6132182at2759"/>
<evidence type="ECO:0000256" key="3">
    <source>
        <dbReference type="ARBA" id="ARBA00011906"/>
    </source>
</evidence>